<dbReference type="InterPro" id="IPR027417">
    <property type="entry name" value="P-loop_NTPase"/>
</dbReference>
<protein>
    <recommendedName>
        <fullName evidence="1">TraG P-loop domain-containing protein</fullName>
    </recommendedName>
</protein>
<dbReference type="Pfam" id="PF19044">
    <property type="entry name" value="P-loop_TraG"/>
    <property type="match status" value="1"/>
</dbReference>
<gene>
    <name evidence="2" type="ORF">SAMN06269173_11016</name>
</gene>
<dbReference type="Proteomes" id="UP000198310">
    <property type="component" value="Unassembled WGS sequence"/>
</dbReference>
<dbReference type="InterPro" id="IPR043964">
    <property type="entry name" value="P-loop_TraG"/>
</dbReference>
<dbReference type="SUPFAM" id="SSF52540">
    <property type="entry name" value="P-loop containing nucleoside triphosphate hydrolases"/>
    <property type="match status" value="1"/>
</dbReference>
<reference evidence="3" key="1">
    <citation type="submission" date="2017-06" db="EMBL/GenBank/DDBJ databases">
        <authorList>
            <person name="Varghese N."/>
            <person name="Submissions S."/>
        </authorList>
    </citation>
    <scope>NUCLEOTIDE SEQUENCE [LARGE SCALE GENOMIC DNA]</scope>
    <source>
        <strain evidence="3">DSM 28041</strain>
    </source>
</reference>
<evidence type="ECO:0000313" key="2">
    <source>
        <dbReference type="EMBL" id="SNR87390.1"/>
    </source>
</evidence>
<keyword evidence="3" id="KW-1185">Reference proteome</keyword>
<evidence type="ECO:0000313" key="3">
    <source>
        <dbReference type="Proteomes" id="UP000198310"/>
    </source>
</evidence>
<dbReference type="RefSeq" id="WP_089333697.1">
    <property type="nucleotide sequence ID" value="NZ_FZNS01000010.1"/>
</dbReference>
<sequence>METIVAVAPDLNTTLAQGELWLKGAATRSYQRVIRAGEASTDHMLVLGPQGSGQGHLLGRLARNAYENGETVVMVCLQQRQGALYHFTQYLDGACREVDADQQAGFNPFLQPKFQAADGLHALHQLLLQLLGQESGRGIEQFQVELFSMLEYYYQQAPWSGVTGPCFTSFFEFVTAPTTRTWAAATWAMDDAALFMAWFASVGRIFCYGEALGNLMNAAPREVAELLHPINRLLYLELCIELADGELAQKRQQYFMWLLLHAIDSHVANGHRPATVLIDELPGCCLQESGEKFLAEYLRPRNRHWRKVIMAWHLSPAALFSPEYPAAINLYESFGYQLLLPAVASEPEPSMLWRSLSQPEKEVLASLSGADGELFVRGGGGFGKYLVKMDKQELSLYQPARR</sequence>
<dbReference type="AlphaFoldDB" id="A0A238ZVL7"/>
<organism evidence="2 3">
    <name type="scientific">Hymenobacter mucosus</name>
    <dbReference type="NCBI Taxonomy" id="1411120"/>
    <lineage>
        <taxon>Bacteria</taxon>
        <taxon>Pseudomonadati</taxon>
        <taxon>Bacteroidota</taxon>
        <taxon>Cytophagia</taxon>
        <taxon>Cytophagales</taxon>
        <taxon>Hymenobacteraceae</taxon>
        <taxon>Hymenobacter</taxon>
    </lineage>
</organism>
<evidence type="ECO:0000259" key="1">
    <source>
        <dbReference type="Pfam" id="PF19044"/>
    </source>
</evidence>
<feature type="domain" description="TraG P-loop" evidence="1">
    <location>
        <begin position="34"/>
        <end position="185"/>
    </location>
</feature>
<proteinExistence type="predicted"/>
<accession>A0A238ZVL7</accession>
<name>A0A238ZVL7_9BACT</name>
<dbReference type="EMBL" id="FZNS01000010">
    <property type="protein sequence ID" value="SNR87390.1"/>
    <property type="molecule type" value="Genomic_DNA"/>
</dbReference>